<evidence type="ECO:0000256" key="2">
    <source>
        <dbReference type="ARBA" id="ARBA00022692"/>
    </source>
</evidence>
<protein>
    <submittedName>
        <fullName evidence="6">ABC transporter permease</fullName>
    </submittedName>
</protein>
<dbReference type="AlphaFoldDB" id="A0A4V1QPP0"/>
<dbReference type="Pfam" id="PF12698">
    <property type="entry name" value="ABC2_membrane_3"/>
    <property type="match status" value="1"/>
</dbReference>
<evidence type="ECO:0000313" key="6">
    <source>
        <dbReference type="EMBL" id="RXZ34467.1"/>
    </source>
</evidence>
<evidence type="ECO:0000259" key="5">
    <source>
        <dbReference type="Pfam" id="PF12698"/>
    </source>
</evidence>
<dbReference type="GO" id="GO:0140359">
    <property type="term" value="F:ABC-type transporter activity"/>
    <property type="evidence" value="ECO:0007669"/>
    <property type="project" value="InterPro"/>
</dbReference>
<evidence type="ECO:0000256" key="3">
    <source>
        <dbReference type="ARBA" id="ARBA00022989"/>
    </source>
</evidence>
<sequence length="409" mass="43469">MSNLRRMLRQTLTIARRDFVATVLTPTFLIFLLAPMLFASFGALGSLGARAVGESGEDRERLYAIAAPADGARFLAADRLARGFLSQESLPPALEVVTPDPDPAAQARKLLAQQDRDVPAVLYGAPEQPHIVHGNAISRSSKYLAMLSEQVARDGRAGLAGPISQPRFERVARETSTIGGKNTAAGFAVIALFAVTLILASQAVGTMAEERSNKVIEVLAAAVPLEAVFLGKLLGMFGVAILFVLFWGTLIGNVGAFLPSSEAATLAGLAPAVGLPVFALLFAAYFAAAYLLLGAVFLGIGAQASTPREIQMLSLPLTLFQMGMFALSLTAAGKPHSWIATFAEVFPFSSPFAMAARAANRPELWPHLLAIGWQMLWVALTITVGARLFRRGVLQSAGPKFRWAALLGR</sequence>
<dbReference type="GO" id="GO:0016020">
    <property type="term" value="C:membrane"/>
    <property type="evidence" value="ECO:0007669"/>
    <property type="project" value="UniProtKB-SubCell"/>
</dbReference>
<dbReference type="EMBL" id="SDPT01000001">
    <property type="protein sequence ID" value="RXZ34467.1"/>
    <property type="molecule type" value="Genomic_DNA"/>
</dbReference>
<gene>
    <name evidence="6" type="ORF">EO081_01915</name>
</gene>
<dbReference type="InterPro" id="IPR013525">
    <property type="entry name" value="ABC2_TM"/>
</dbReference>
<proteinExistence type="predicted"/>
<comment type="subcellular location">
    <subcellularLocation>
        <location evidence="1">Membrane</location>
        <topology evidence="1">Multi-pass membrane protein</topology>
    </subcellularLocation>
</comment>
<evidence type="ECO:0000313" key="7">
    <source>
        <dbReference type="Proteomes" id="UP000292347"/>
    </source>
</evidence>
<accession>A0A4V1QPP0</accession>
<evidence type="ECO:0000256" key="1">
    <source>
        <dbReference type="ARBA" id="ARBA00004141"/>
    </source>
</evidence>
<keyword evidence="7" id="KW-1185">Reference proteome</keyword>
<keyword evidence="3" id="KW-1133">Transmembrane helix</keyword>
<dbReference type="RefSeq" id="WP_129340259.1">
    <property type="nucleotide sequence ID" value="NZ_JACIDD010000001.1"/>
</dbReference>
<evidence type="ECO:0000256" key="4">
    <source>
        <dbReference type="ARBA" id="ARBA00023136"/>
    </source>
</evidence>
<keyword evidence="4" id="KW-0472">Membrane</keyword>
<name>A0A4V1QPP0_9SPHN</name>
<dbReference type="OrthoDB" id="7388589at2"/>
<comment type="caution">
    <text evidence="6">The sequence shown here is derived from an EMBL/GenBank/DDBJ whole genome shotgun (WGS) entry which is preliminary data.</text>
</comment>
<dbReference type="Proteomes" id="UP000292347">
    <property type="component" value="Unassembled WGS sequence"/>
</dbReference>
<keyword evidence="2" id="KW-0812">Transmembrane</keyword>
<reference evidence="6 7" key="1">
    <citation type="submission" date="2019-01" db="EMBL/GenBank/DDBJ databases">
        <title>Sphingomonas mucosissima sp. nov. and Sphingomonas desiccabilis sp. nov., from biological soil crusts in the Colorado Plateau, USA.</title>
        <authorList>
            <person name="Zhu D."/>
        </authorList>
    </citation>
    <scope>NUCLEOTIDE SEQUENCE [LARGE SCALE GENOMIC DNA]</scope>
    <source>
        <strain evidence="6 7">CP1D</strain>
    </source>
</reference>
<organism evidence="6 7">
    <name type="scientific">Sphingomonas desiccabilis</name>
    <dbReference type="NCBI Taxonomy" id="429134"/>
    <lineage>
        <taxon>Bacteria</taxon>
        <taxon>Pseudomonadati</taxon>
        <taxon>Pseudomonadota</taxon>
        <taxon>Alphaproteobacteria</taxon>
        <taxon>Sphingomonadales</taxon>
        <taxon>Sphingomonadaceae</taxon>
        <taxon>Sphingomonas</taxon>
    </lineage>
</organism>
<feature type="domain" description="ABC-2 type transporter transmembrane" evidence="5">
    <location>
        <begin position="181"/>
        <end position="384"/>
    </location>
</feature>